<dbReference type="Proteomes" id="UP001190700">
    <property type="component" value="Unassembled WGS sequence"/>
</dbReference>
<proteinExistence type="inferred from homology"/>
<name>A0AAE0BMV0_9CHLO</name>
<evidence type="ECO:0000313" key="7">
    <source>
        <dbReference type="EMBL" id="KAK3238848.1"/>
    </source>
</evidence>
<feature type="non-terminal residue" evidence="7">
    <location>
        <position position="190"/>
    </location>
</feature>
<dbReference type="EMBL" id="LGRX02034091">
    <property type="protein sequence ID" value="KAK3238848.1"/>
    <property type="molecule type" value="Genomic_DNA"/>
</dbReference>
<dbReference type="InterPro" id="IPR002549">
    <property type="entry name" value="AI-2E-like"/>
</dbReference>
<keyword evidence="4 6" id="KW-1133">Transmembrane helix</keyword>
<evidence type="ECO:0000313" key="8">
    <source>
        <dbReference type="Proteomes" id="UP001190700"/>
    </source>
</evidence>
<evidence type="ECO:0000256" key="4">
    <source>
        <dbReference type="ARBA" id="ARBA00022989"/>
    </source>
</evidence>
<comment type="caution">
    <text evidence="7">The sequence shown here is derived from an EMBL/GenBank/DDBJ whole genome shotgun (WGS) entry which is preliminary data.</text>
</comment>
<keyword evidence="5 6" id="KW-0472">Membrane</keyword>
<evidence type="ECO:0000256" key="6">
    <source>
        <dbReference type="SAM" id="Phobius"/>
    </source>
</evidence>
<dbReference type="GO" id="GO:0016020">
    <property type="term" value="C:membrane"/>
    <property type="evidence" value="ECO:0007669"/>
    <property type="project" value="UniProtKB-SubCell"/>
</dbReference>
<evidence type="ECO:0000256" key="1">
    <source>
        <dbReference type="ARBA" id="ARBA00004141"/>
    </source>
</evidence>
<gene>
    <name evidence="7" type="ORF">CYMTET_51177</name>
</gene>
<feature type="transmembrane region" description="Helical" evidence="6">
    <location>
        <begin position="75"/>
        <end position="95"/>
    </location>
</feature>
<keyword evidence="8" id="KW-1185">Reference proteome</keyword>
<sequence length="190" mass="21002">MSPKPFTSLLGEVKGEEIRIALYCIISITVVLVAYALHWLGPVLVPLVLAIMLSFVLSPLVDFQVQRCRLPQEIAVINALLLSVGVLAAIMTFWISSIKELVVDMEQYETSVKKLGLKATKMLDRRGAEILSAQIEFAELPVGFLAQHLRNMLQKAAELLELTFLVLVFGVYLLLARKPGTPTALPPYCP</sequence>
<evidence type="ECO:0000256" key="2">
    <source>
        <dbReference type="ARBA" id="ARBA00009773"/>
    </source>
</evidence>
<evidence type="ECO:0000256" key="3">
    <source>
        <dbReference type="ARBA" id="ARBA00022692"/>
    </source>
</evidence>
<keyword evidence="3 6" id="KW-0812">Transmembrane</keyword>
<comment type="subcellular location">
    <subcellularLocation>
        <location evidence="1">Membrane</location>
        <topology evidence="1">Multi-pass membrane protein</topology>
    </subcellularLocation>
</comment>
<comment type="similarity">
    <text evidence="2">Belongs to the autoinducer-2 exporter (AI-2E) (TC 2.A.86) family.</text>
</comment>
<protein>
    <recommendedName>
        <fullName evidence="9">AI-2E family transporter</fullName>
    </recommendedName>
</protein>
<dbReference type="Pfam" id="PF01594">
    <property type="entry name" value="AI-2E_transport"/>
    <property type="match status" value="1"/>
</dbReference>
<reference evidence="7 8" key="1">
    <citation type="journal article" date="2015" name="Genome Biol. Evol.">
        <title>Comparative Genomics of a Bacterivorous Green Alga Reveals Evolutionary Causalities and Consequences of Phago-Mixotrophic Mode of Nutrition.</title>
        <authorList>
            <person name="Burns J.A."/>
            <person name="Paasch A."/>
            <person name="Narechania A."/>
            <person name="Kim E."/>
        </authorList>
    </citation>
    <scope>NUCLEOTIDE SEQUENCE [LARGE SCALE GENOMIC DNA]</scope>
    <source>
        <strain evidence="7 8">PLY_AMNH</strain>
    </source>
</reference>
<organism evidence="7 8">
    <name type="scientific">Cymbomonas tetramitiformis</name>
    <dbReference type="NCBI Taxonomy" id="36881"/>
    <lineage>
        <taxon>Eukaryota</taxon>
        <taxon>Viridiplantae</taxon>
        <taxon>Chlorophyta</taxon>
        <taxon>Pyramimonadophyceae</taxon>
        <taxon>Pyramimonadales</taxon>
        <taxon>Pyramimonadaceae</taxon>
        <taxon>Cymbomonas</taxon>
    </lineage>
</organism>
<accession>A0AAE0BMV0</accession>
<feature type="transmembrane region" description="Helical" evidence="6">
    <location>
        <begin position="43"/>
        <end position="63"/>
    </location>
</feature>
<evidence type="ECO:0008006" key="9">
    <source>
        <dbReference type="Google" id="ProtNLM"/>
    </source>
</evidence>
<dbReference type="AlphaFoldDB" id="A0AAE0BMV0"/>
<evidence type="ECO:0000256" key="5">
    <source>
        <dbReference type="ARBA" id="ARBA00023136"/>
    </source>
</evidence>
<feature type="transmembrane region" description="Helical" evidence="6">
    <location>
        <begin position="20"/>
        <end position="37"/>
    </location>
</feature>
<feature type="transmembrane region" description="Helical" evidence="6">
    <location>
        <begin position="159"/>
        <end position="176"/>
    </location>
</feature>